<sequence>MSIHLMCLSSSGTPIFTKRRGENVENLPFSTVASLNGVHLFCKTQNVGLELTEFGDNGLVIWKEFESLLFIGISTNLTERVLRNLIEKAFEAMVLHVGLNEIQQLINIDCFKRDLKSSYFQIIEKLMETAENDLLDFNESLLCNESVAIHEKLLTFSEQTFSPYCFVLSRHRLICASEGFYDLHVSDRKLLILLITQSNALQKDFPVFLPHKSPTIAYRLISLPIIQGVSVGLICGAKPAYNELEVLSQAFWQDHYELLVSAEINNPRNFPPTIELDSSVIGFLLINSRLKKYFISKNIQQVVGKRSSHRMDILRAFFHKSVYTEDFGALSEPVKVPEQYYTSDYHKCHALIKDECILCVLFVSAVPTHTMKFISEDLLVKLLSEKSFTL</sequence>
<gene>
    <name evidence="8" type="primary">putative Protein fuzzy</name>
    <name evidence="8" type="ORF">CLUMA_CG015895</name>
</gene>
<protein>
    <submittedName>
        <fullName evidence="8">CLUMA_CG015895, isoform A</fullName>
    </submittedName>
</protein>
<dbReference type="InterPro" id="IPR043971">
    <property type="entry name" value="FUZ/MON1/HPS1_longin_2"/>
</dbReference>
<dbReference type="OrthoDB" id="74835at2759"/>
<dbReference type="InterPro" id="IPR026069">
    <property type="entry name" value="Fuzzy"/>
</dbReference>
<comment type="similarity">
    <text evidence="2">Belongs to the fuzzy family.</text>
</comment>
<dbReference type="EMBL" id="CVRI01000058">
    <property type="protein sequence ID" value="CRL02569.1"/>
    <property type="molecule type" value="Genomic_DNA"/>
</dbReference>
<proteinExistence type="inferred from homology"/>
<evidence type="ECO:0000256" key="4">
    <source>
        <dbReference type="ARBA" id="ARBA00023212"/>
    </source>
</evidence>
<evidence type="ECO:0000259" key="6">
    <source>
        <dbReference type="Pfam" id="PF19037"/>
    </source>
</evidence>
<dbReference type="GO" id="GO:0016192">
    <property type="term" value="P:vesicle-mediated transport"/>
    <property type="evidence" value="ECO:0007669"/>
    <property type="project" value="InterPro"/>
</dbReference>
<dbReference type="AlphaFoldDB" id="A0A1J1IVK3"/>
<dbReference type="STRING" id="568069.A0A1J1IVK3"/>
<evidence type="ECO:0000256" key="2">
    <source>
        <dbReference type="ARBA" id="ARBA00008550"/>
    </source>
</evidence>
<dbReference type="Proteomes" id="UP000183832">
    <property type="component" value="Unassembled WGS sequence"/>
</dbReference>
<feature type="domain" description="FUZ/MON1/HPS1 third Longin" evidence="7">
    <location>
        <begin position="280"/>
        <end position="386"/>
    </location>
</feature>
<keyword evidence="4" id="KW-0206">Cytoskeleton</keyword>
<organism evidence="8 9">
    <name type="scientific">Clunio marinus</name>
    <dbReference type="NCBI Taxonomy" id="568069"/>
    <lineage>
        <taxon>Eukaryota</taxon>
        <taxon>Metazoa</taxon>
        <taxon>Ecdysozoa</taxon>
        <taxon>Arthropoda</taxon>
        <taxon>Hexapoda</taxon>
        <taxon>Insecta</taxon>
        <taxon>Pterygota</taxon>
        <taxon>Neoptera</taxon>
        <taxon>Endopterygota</taxon>
        <taxon>Diptera</taxon>
        <taxon>Nematocera</taxon>
        <taxon>Chironomoidea</taxon>
        <taxon>Chironomidae</taxon>
        <taxon>Clunio</taxon>
    </lineage>
</organism>
<dbReference type="InterPro" id="IPR043972">
    <property type="entry name" value="FUZ/MON1/HPS1_longin_1"/>
</dbReference>
<dbReference type="Pfam" id="PF19037">
    <property type="entry name" value="Fuz_longin_2"/>
    <property type="match status" value="1"/>
</dbReference>
<feature type="domain" description="FUZ/MON1/HPS1 first Longin" evidence="5">
    <location>
        <begin position="4"/>
        <end position="126"/>
    </location>
</feature>
<comment type="subcellular location">
    <subcellularLocation>
        <location evidence="1">Cytoplasm</location>
        <location evidence="1">Cytoskeleton</location>
    </subcellularLocation>
</comment>
<keyword evidence="9" id="KW-1185">Reference proteome</keyword>
<name>A0A1J1IVK3_9DIPT</name>
<dbReference type="Pfam" id="PF19038">
    <property type="entry name" value="Fuz_longin_3"/>
    <property type="match status" value="1"/>
</dbReference>
<feature type="domain" description="FUZ/MON1/HPS1 second Longin" evidence="6">
    <location>
        <begin position="162"/>
        <end position="253"/>
    </location>
</feature>
<evidence type="ECO:0000313" key="8">
    <source>
        <dbReference type="EMBL" id="CRL02569.1"/>
    </source>
</evidence>
<evidence type="ECO:0000256" key="1">
    <source>
        <dbReference type="ARBA" id="ARBA00004245"/>
    </source>
</evidence>
<accession>A0A1J1IVK3</accession>
<evidence type="ECO:0000256" key="3">
    <source>
        <dbReference type="ARBA" id="ARBA00022490"/>
    </source>
</evidence>
<dbReference type="PANTHER" id="PTHR13559:SF1">
    <property type="entry name" value="PROTEIN FUZZY HOMOLOG"/>
    <property type="match status" value="1"/>
</dbReference>
<keyword evidence="3" id="KW-0963">Cytoplasm</keyword>
<dbReference type="GO" id="GO:1905515">
    <property type="term" value="P:non-motile cilium assembly"/>
    <property type="evidence" value="ECO:0007669"/>
    <property type="project" value="TreeGrafter"/>
</dbReference>
<dbReference type="GO" id="GO:0005856">
    <property type="term" value="C:cytoskeleton"/>
    <property type="evidence" value="ECO:0007669"/>
    <property type="project" value="UniProtKB-SubCell"/>
</dbReference>
<dbReference type="PANTHER" id="PTHR13559">
    <property type="entry name" value="INTRACELLULAR TRAFFIC PROTEIN-RELATED"/>
    <property type="match status" value="1"/>
</dbReference>
<dbReference type="InterPro" id="IPR043970">
    <property type="entry name" value="FUZ/MON1/HPS1_longin_3"/>
</dbReference>
<evidence type="ECO:0000259" key="5">
    <source>
        <dbReference type="Pfam" id="PF19036"/>
    </source>
</evidence>
<evidence type="ECO:0000259" key="7">
    <source>
        <dbReference type="Pfam" id="PF19038"/>
    </source>
</evidence>
<evidence type="ECO:0000313" key="9">
    <source>
        <dbReference type="Proteomes" id="UP000183832"/>
    </source>
</evidence>
<dbReference type="Pfam" id="PF19036">
    <property type="entry name" value="Fuz_longin_1"/>
    <property type="match status" value="1"/>
</dbReference>
<reference evidence="8 9" key="1">
    <citation type="submission" date="2015-04" db="EMBL/GenBank/DDBJ databases">
        <authorList>
            <person name="Syromyatnikov M.Y."/>
            <person name="Popov V.N."/>
        </authorList>
    </citation>
    <scope>NUCLEOTIDE SEQUENCE [LARGE SCALE GENOMIC DNA]</scope>
</reference>